<dbReference type="SUPFAM" id="SSF51161">
    <property type="entry name" value="Trimeric LpxA-like enzymes"/>
    <property type="match status" value="1"/>
</dbReference>
<name>A0A4V1Z6N3_9GAMM</name>
<dbReference type="InterPro" id="IPR001451">
    <property type="entry name" value="Hexapep"/>
</dbReference>
<keyword evidence="4 5" id="KW-0012">Acyltransferase</keyword>
<protein>
    <submittedName>
        <fullName evidence="5">Acyltransferase</fullName>
    </submittedName>
</protein>
<proteinExistence type="inferred from homology"/>
<dbReference type="PROSITE" id="PS00101">
    <property type="entry name" value="HEXAPEP_TRANSFERASES"/>
    <property type="match status" value="1"/>
</dbReference>
<dbReference type="InterPro" id="IPR051159">
    <property type="entry name" value="Hexapeptide_acetyltransf"/>
</dbReference>
<dbReference type="RefSeq" id="WP_130088276.1">
    <property type="nucleotide sequence ID" value="NZ_SEZJ01000024.1"/>
</dbReference>
<keyword evidence="2 5" id="KW-0808">Transferase</keyword>
<organism evidence="5 6">
    <name type="scientific">Aliivibrio finisterrensis</name>
    <dbReference type="NCBI Taxonomy" id="511998"/>
    <lineage>
        <taxon>Bacteria</taxon>
        <taxon>Pseudomonadati</taxon>
        <taxon>Pseudomonadota</taxon>
        <taxon>Gammaproteobacteria</taxon>
        <taxon>Vibrionales</taxon>
        <taxon>Vibrionaceae</taxon>
        <taxon>Aliivibrio</taxon>
    </lineage>
</organism>
<keyword evidence="3" id="KW-0677">Repeat</keyword>
<gene>
    <name evidence="5" type="ORF">ERW49_17990</name>
</gene>
<dbReference type="OrthoDB" id="9815592at2"/>
<dbReference type="Proteomes" id="UP000293465">
    <property type="component" value="Unassembled WGS sequence"/>
</dbReference>
<sequence length="179" mass="19812">MLINDIYKKYQFCKVADRIGPDMPFSHWKLYFQSEMKRLCKSKFKLFSSGADFRAGAYAVQCSNISLGENVVIRPGTMIFADKDAEVKIDNNVMVGAGVHFYVNNHKFERRDIPLIEQGYYPSESIHINNGAWIGANSIILPGVTIGINSVIGAGSIVTRSIPDHSVAVGCPAKVIKKL</sequence>
<evidence type="ECO:0000313" key="6">
    <source>
        <dbReference type="Proteomes" id="UP000293465"/>
    </source>
</evidence>
<evidence type="ECO:0000256" key="3">
    <source>
        <dbReference type="ARBA" id="ARBA00022737"/>
    </source>
</evidence>
<dbReference type="InterPro" id="IPR018357">
    <property type="entry name" value="Hexapep_transf_CS"/>
</dbReference>
<reference evidence="5 6" key="1">
    <citation type="submission" date="2019-02" db="EMBL/GenBank/DDBJ databases">
        <title>Genome sequences of Aliivibrio finisterrensis strains from farmed Atlantic salmon.</title>
        <authorList>
            <person name="Bowman J.P."/>
        </authorList>
    </citation>
    <scope>NUCLEOTIDE SEQUENCE [LARGE SCALE GENOMIC DNA]</scope>
    <source>
        <strain evidence="5 6">A32</strain>
    </source>
</reference>
<evidence type="ECO:0000256" key="1">
    <source>
        <dbReference type="ARBA" id="ARBA00007274"/>
    </source>
</evidence>
<evidence type="ECO:0000256" key="4">
    <source>
        <dbReference type="ARBA" id="ARBA00023315"/>
    </source>
</evidence>
<comment type="similarity">
    <text evidence="1">Belongs to the transferase hexapeptide repeat family.</text>
</comment>
<dbReference type="GO" id="GO:0008374">
    <property type="term" value="F:O-acyltransferase activity"/>
    <property type="evidence" value="ECO:0007669"/>
    <property type="project" value="TreeGrafter"/>
</dbReference>
<dbReference type="PANTHER" id="PTHR23416:SF23">
    <property type="entry name" value="ACETYLTRANSFERASE C18B11.09C-RELATED"/>
    <property type="match status" value="1"/>
</dbReference>
<dbReference type="GeneID" id="56276969"/>
<dbReference type="EMBL" id="SEZJ01000024">
    <property type="protein sequence ID" value="RYU42420.1"/>
    <property type="molecule type" value="Genomic_DNA"/>
</dbReference>
<dbReference type="InterPro" id="IPR011004">
    <property type="entry name" value="Trimer_LpxA-like_sf"/>
</dbReference>
<comment type="caution">
    <text evidence="5">The sequence shown here is derived from an EMBL/GenBank/DDBJ whole genome shotgun (WGS) entry which is preliminary data.</text>
</comment>
<evidence type="ECO:0000256" key="2">
    <source>
        <dbReference type="ARBA" id="ARBA00022679"/>
    </source>
</evidence>
<accession>A0A4V1Z6N3</accession>
<dbReference type="AlphaFoldDB" id="A0A4V1Z6N3"/>
<dbReference type="Gene3D" id="2.160.10.10">
    <property type="entry name" value="Hexapeptide repeat proteins"/>
    <property type="match status" value="1"/>
</dbReference>
<dbReference type="Pfam" id="PF00132">
    <property type="entry name" value="Hexapep"/>
    <property type="match status" value="1"/>
</dbReference>
<dbReference type="PANTHER" id="PTHR23416">
    <property type="entry name" value="SIALIC ACID SYNTHASE-RELATED"/>
    <property type="match status" value="1"/>
</dbReference>
<evidence type="ECO:0000313" key="5">
    <source>
        <dbReference type="EMBL" id="RYU42420.1"/>
    </source>
</evidence>